<dbReference type="EMBL" id="KV425889">
    <property type="protein sequence ID" value="KZW02161.1"/>
    <property type="molecule type" value="Genomic_DNA"/>
</dbReference>
<sequence>MTNGIDRGNPSEQYAMLLHNELQRRGCLNALRWDDTPNGVRHAPAWFSICYINNVEYGRCVSLTKQAARNEAARQALRQLGWNV</sequence>
<dbReference type="SUPFAM" id="SSF54768">
    <property type="entry name" value="dsRNA-binding domain-like"/>
    <property type="match status" value="1"/>
</dbReference>
<dbReference type="InterPro" id="IPR014720">
    <property type="entry name" value="dsRBD_dom"/>
</dbReference>
<dbReference type="OrthoDB" id="112668at2759"/>
<dbReference type="GO" id="GO:0003723">
    <property type="term" value="F:RNA binding"/>
    <property type="evidence" value="ECO:0007669"/>
    <property type="project" value="UniProtKB-UniRule"/>
</dbReference>
<evidence type="ECO:0000313" key="4">
    <source>
        <dbReference type="Proteomes" id="UP000077266"/>
    </source>
</evidence>
<dbReference type="CDD" id="cd00048">
    <property type="entry name" value="DSRM_SF"/>
    <property type="match status" value="1"/>
</dbReference>
<dbReference type="AlphaFoldDB" id="A0A165PGY4"/>
<name>A0A165PGY4_EXIGL</name>
<accession>A0A165PGY4</accession>
<protein>
    <recommendedName>
        <fullName evidence="2">DRBM domain-containing protein</fullName>
    </recommendedName>
</protein>
<proteinExistence type="predicted"/>
<reference evidence="3 4" key="1">
    <citation type="journal article" date="2016" name="Mol. Biol. Evol.">
        <title>Comparative Genomics of Early-Diverging Mushroom-Forming Fungi Provides Insights into the Origins of Lignocellulose Decay Capabilities.</title>
        <authorList>
            <person name="Nagy L.G."/>
            <person name="Riley R."/>
            <person name="Tritt A."/>
            <person name="Adam C."/>
            <person name="Daum C."/>
            <person name="Floudas D."/>
            <person name="Sun H."/>
            <person name="Yadav J.S."/>
            <person name="Pangilinan J."/>
            <person name="Larsson K.H."/>
            <person name="Matsuura K."/>
            <person name="Barry K."/>
            <person name="Labutti K."/>
            <person name="Kuo R."/>
            <person name="Ohm R.A."/>
            <person name="Bhattacharya S.S."/>
            <person name="Shirouzu T."/>
            <person name="Yoshinaga Y."/>
            <person name="Martin F.M."/>
            <person name="Grigoriev I.V."/>
            <person name="Hibbett D.S."/>
        </authorList>
    </citation>
    <scope>NUCLEOTIDE SEQUENCE [LARGE SCALE GENOMIC DNA]</scope>
    <source>
        <strain evidence="3 4">HHB12029</strain>
    </source>
</reference>
<keyword evidence="4" id="KW-1185">Reference proteome</keyword>
<feature type="domain" description="DRBM" evidence="2">
    <location>
        <begin position="1"/>
        <end position="82"/>
    </location>
</feature>
<evidence type="ECO:0000313" key="3">
    <source>
        <dbReference type="EMBL" id="KZW02161.1"/>
    </source>
</evidence>
<dbReference type="PROSITE" id="PS50137">
    <property type="entry name" value="DS_RBD"/>
    <property type="match status" value="1"/>
</dbReference>
<dbReference type="Proteomes" id="UP000077266">
    <property type="component" value="Unassembled WGS sequence"/>
</dbReference>
<gene>
    <name evidence="3" type="ORF">EXIGLDRAFT_735651</name>
</gene>
<dbReference type="Gene3D" id="3.30.160.20">
    <property type="match status" value="1"/>
</dbReference>
<evidence type="ECO:0000259" key="2">
    <source>
        <dbReference type="PROSITE" id="PS50137"/>
    </source>
</evidence>
<organism evidence="3 4">
    <name type="scientific">Exidia glandulosa HHB12029</name>
    <dbReference type="NCBI Taxonomy" id="1314781"/>
    <lineage>
        <taxon>Eukaryota</taxon>
        <taxon>Fungi</taxon>
        <taxon>Dikarya</taxon>
        <taxon>Basidiomycota</taxon>
        <taxon>Agaricomycotina</taxon>
        <taxon>Agaricomycetes</taxon>
        <taxon>Auriculariales</taxon>
        <taxon>Exidiaceae</taxon>
        <taxon>Exidia</taxon>
    </lineage>
</organism>
<evidence type="ECO:0000256" key="1">
    <source>
        <dbReference type="PROSITE-ProRule" id="PRU00266"/>
    </source>
</evidence>
<keyword evidence="1" id="KW-0694">RNA-binding</keyword>
<dbReference type="InParanoid" id="A0A165PGY4"/>